<reference evidence="3 4" key="1">
    <citation type="submission" date="2024-07" db="EMBL/GenBank/DDBJ databases">
        <authorList>
            <person name="Lee S."/>
            <person name="Kang M."/>
        </authorList>
    </citation>
    <scope>NUCLEOTIDE SEQUENCE [LARGE SCALE GENOMIC DNA]</scope>
    <source>
        <strain evidence="3 4">DS6</strain>
    </source>
</reference>
<protein>
    <submittedName>
        <fullName evidence="3">Uncharacterized protein</fullName>
    </submittedName>
</protein>
<organism evidence="3 4">
    <name type="scientific">Nocardioides eburneus</name>
    <dbReference type="NCBI Taxonomy" id="3231482"/>
    <lineage>
        <taxon>Bacteria</taxon>
        <taxon>Bacillati</taxon>
        <taxon>Actinomycetota</taxon>
        <taxon>Actinomycetes</taxon>
        <taxon>Propionibacteriales</taxon>
        <taxon>Nocardioidaceae</taxon>
        <taxon>Nocardioides</taxon>
    </lineage>
</organism>
<evidence type="ECO:0000256" key="2">
    <source>
        <dbReference type="SAM" id="Phobius"/>
    </source>
</evidence>
<comment type="caution">
    <text evidence="3">The sequence shown here is derived from an EMBL/GenBank/DDBJ whole genome shotgun (WGS) entry which is preliminary data.</text>
</comment>
<feature type="transmembrane region" description="Helical" evidence="2">
    <location>
        <begin position="28"/>
        <end position="50"/>
    </location>
</feature>
<keyword evidence="2" id="KW-0472">Membrane</keyword>
<dbReference type="RefSeq" id="WP_367995374.1">
    <property type="nucleotide sequence ID" value="NZ_JBFPJR010000042.1"/>
</dbReference>
<evidence type="ECO:0000313" key="3">
    <source>
        <dbReference type="EMBL" id="MEX0429410.1"/>
    </source>
</evidence>
<name>A0ABV3T2I1_9ACTN</name>
<evidence type="ECO:0000313" key="4">
    <source>
        <dbReference type="Proteomes" id="UP001556631"/>
    </source>
</evidence>
<feature type="transmembrane region" description="Helical" evidence="2">
    <location>
        <begin position="62"/>
        <end position="86"/>
    </location>
</feature>
<feature type="compositionally biased region" description="Basic residues" evidence="1">
    <location>
        <begin position="7"/>
        <end position="20"/>
    </location>
</feature>
<proteinExistence type="predicted"/>
<keyword evidence="2" id="KW-0812">Transmembrane</keyword>
<feature type="region of interest" description="Disordered" evidence="1">
    <location>
        <begin position="96"/>
        <end position="140"/>
    </location>
</feature>
<feature type="region of interest" description="Disordered" evidence="1">
    <location>
        <begin position="1"/>
        <end position="20"/>
    </location>
</feature>
<dbReference type="Proteomes" id="UP001556631">
    <property type="component" value="Unassembled WGS sequence"/>
</dbReference>
<evidence type="ECO:0000256" key="1">
    <source>
        <dbReference type="SAM" id="MobiDB-lite"/>
    </source>
</evidence>
<accession>A0ABV3T2I1</accession>
<gene>
    <name evidence="3" type="ORF">AB3X52_17460</name>
</gene>
<dbReference type="EMBL" id="JBFPJR010000042">
    <property type="protein sequence ID" value="MEX0429410.1"/>
    <property type="molecule type" value="Genomic_DNA"/>
</dbReference>
<keyword evidence="4" id="KW-1185">Reference proteome</keyword>
<sequence length="140" mass="14488">MASRGRSAGKRAGARRGPRQRHGLDRRVLLLAGAITIAIIAWGYLVYAAIDFGGDARDGEGRAWAFLALAAVGAVACLFAGLMLLARLGRALGLTSGPAPASLPPETRPSDPTAAMQPQPAPDDDPGTPAPTTARRHRAD</sequence>
<keyword evidence="2" id="KW-1133">Transmembrane helix</keyword>